<evidence type="ECO:0000313" key="1">
    <source>
        <dbReference type="EMBL" id="EMS60857.1"/>
    </source>
</evidence>
<proteinExistence type="predicted"/>
<reference evidence="1" key="1">
    <citation type="journal article" date="2013" name="Nature">
        <title>Draft genome of the wheat A-genome progenitor Triticum urartu.</title>
        <authorList>
            <person name="Ling H.Q."/>
            <person name="Zhao S."/>
            <person name="Liu D."/>
            <person name="Wang J."/>
            <person name="Sun H."/>
            <person name="Zhang C."/>
            <person name="Fan H."/>
            <person name="Li D."/>
            <person name="Dong L."/>
            <person name="Tao Y."/>
            <person name="Gao C."/>
            <person name="Wu H."/>
            <person name="Li Y."/>
            <person name="Cui Y."/>
            <person name="Guo X."/>
            <person name="Zheng S."/>
            <person name="Wang B."/>
            <person name="Yu K."/>
            <person name="Liang Q."/>
            <person name="Yang W."/>
            <person name="Lou X."/>
            <person name="Chen J."/>
            <person name="Feng M."/>
            <person name="Jian J."/>
            <person name="Zhang X."/>
            <person name="Luo G."/>
            <person name="Jiang Y."/>
            <person name="Liu J."/>
            <person name="Wang Z."/>
            <person name="Sha Y."/>
            <person name="Zhang B."/>
            <person name="Wu H."/>
            <person name="Tang D."/>
            <person name="Shen Q."/>
            <person name="Xue P."/>
            <person name="Zou S."/>
            <person name="Wang X."/>
            <person name="Liu X."/>
            <person name="Wang F."/>
            <person name="Yang Y."/>
            <person name="An X."/>
            <person name="Dong Z."/>
            <person name="Zhang K."/>
            <person name="Zhang X."/>
            <person name="Luo M.C."/>
            <person name="Dvorak J."/>
            <person name="Tong Y."/>
            <person name="Wang J."/>
            <person name="Yang H."/>
            <person name="Li Z."/>
            <person name="Wang D."/>
            <person name="Zhang A."/>
            <person name="Wang J."/>
        </authorList>
    </citation>
    <scope>NUCLEOTIDE SEQUENCE</scope>
</reference>
<dbReference type="EMBL" id="KD103863">
    <property type="protein sequence ID" value="EMS60857.1"/>
    <property type="molecule type" value="Genomic_DNA"/>
</dbReference>
<protein>
    <submittedName>
        <fullName evidence="1">Uncharacterized protein</fullName>
    </submittedName>
</protein>
<dbReference type="AlphaFoldDB" id="M7ZL54"/>
<organism evidence="1">
    <name type="scientific">Triticum urartu</name>
    <name type="common">Red wild einkorn</name>
    <name type="synonym">Crithodium urartu</name>
    <dbReference type="NCBI Taxonomy" id="4572"/>
    <lineage>
        <taxon>Eukaryota</taxon>
        <taxon>Viridiplantae</taxon>
        <taxon>Streptophyta</taxon>
        <taxon>Embryophyta</taxon>
        <taxon>Tracheophyta</taxon>
        <taxon>Spermatophyta</taxon>
        <taxon>Magnoliopsida</taxon>
        <taxon>Liliopsida</taxon>
        <taxon>Poales</taxon>
        <taxon>Poaceae</taxon>
        <taxon>BOP clade</taxon>
        <taxon>Pooideae</taxon>
        <taxon>Triticodae</taxon>
        <taxon>Triticeae</taxon>
        <taxon>Triticinae</taxon>
        <taxon>Triticum</taxon>
    </lineage>
</organism>
<name>M7ZL54_TRIUA</name>
<gene>
    <name evidence="1" type="ORF">TRIUR3_34676</name>
</gene>
<accession>M7ZL54</accession>
<sequence length="286" mass="31919">MAAPPKDSRQGLAQPHPSPSRAQMSRQRTEKGTEVEVEVEVAAAAAVQVDGDKFDYNIEDCRRRFQAVYPGRYFLFPMYCTVEVSTKDTLPRVFRNFVDCVCSPNASGDPLLQHLKEASCNTAQRPQDCPSGTRHLDLGRATSSVLSLSSWSMLPFFEVCVVGVYGKGALPGGRSAISTDDSLKVVASRSSMIYGEDEYIPYISVFHTFYFTRIYQGNALIGTTVQVLNLIRMLIFVDDTETILSLLREFGSYNTEKDIDFSSHAQVDESVEILFFFTLYAHPNIT</sequence>